<gene>
    <name evidence="2" type="ORF">EXIGLDRAFT_768627</name>
</gene>
<sequence>MPRQRRTAYQAKDVSPPVSRCASPVHNTPIAYGVPVGGDAGYPRLTTSPSTNIGNDETWRSYVNLDLFPSSGPASPSPPPPAEDTSVGQPLDIALLLRLELPPDSNPSIDEYTYARAAEDLPFQDAPAAEAALGVPSVVNGQDSPSSPGIAEGTHPAPRHSTKRLSRTEKPTAAKAPTRRSERLSAIPDTSSPAPRQAPKRYTCSFPGCSYGHDMKYQRDRHAVVHLKEGLICNLCYERTASGRRRDTMKRHQASARCMRMRARFQQEGGASSSQFAHD</sequence>
<evidence type="ECO:0000256" key="1">
    <source>
        <dbReference type="SAM" id="MobiDB-lite"/>
    </source>
</evidence>
<keyword evidence="3" id="KW-1185">Reference proteome</keyword>
<feature type="compositionally biased region" description="Polar residues" evidence="1">
    <location>
        <begin position="45"/>
        <end position="55"/>
    </location>
</feature>
<protein>
    <submittedName>
        <fullName evidence="2">Uncharacterized protein</fullName>
    </submittedName>
</protein>
<accession>A0A165I2B9</accession>
<feature type="region of interest" description="Disordered" evidence="1">
    <location>
        <begin position="1"/>
        <end position="90"/>
    </location>
</feature>
<feature type="region of interest" description="Disordered" evidence="1">
    <location>
        <begin position="137"/>
        <end position="199"/>
    </location>
</feature>
<evidence type="ECO:0000313" key="2">
    <source>
        <dbReference type="EMBL" id="KZV92797.1"/>
    </source>
</evidence>
<reference evidence="2 3" key="1">
    <citation type="journal article" date="2016" name="Mol. Biol. Evol.">
        <title>Comparative Genomics of Early-Diverging Mushroom-Forming Fungi Provides Insights into the Origins of Lignocellulose Decay Capabilities.</title>
        <authorList>
            <person name="Nagy L.G."/>
            <person name="Riley R."/>
            <person name="Tritt A."/>
            <person name="Adam C."/>
            <person name="Daum C."/>
            <person name="Floudas D."/>
            <person name="Sun H."/>
            <person name="Yadav J.S."/>
            <person name="Pangilinan J."/>
            <person name="Larsson K.H."/>
            <person name="Matsuura K."/>
            <person name="Barry K."/>
            <person name="Labutti K."/>
            <person name="Kuo R."/>
            <person name="Ohm R.A."/>
            <person name="Bhattacharya S.S."/>
            <person name="Shirouzu T."/>
            <person name="Yoshinaga Y."/>
            <person name="Martin F.M."/>
            <person name="Grigoriev I.V."/>
            <person name="Hibbett D.S."/>
        </authorList>
    </citation>
    <scope>NUCLEOTIDE SEQUENCE [LARGE SCALE GENOMIC DNA]</scope>
    <source>
        <strain evidence="2 3">HHB12029</strain>
    </source>
</reference>
<dbReference type="Proteomes" id="UP000077266">
    <property type="component" value="Unassembled WGS sequence"/>
</dbReference>
<dbReference type="InParanoid" id="A0A165I2B9"/>
<evidence type="ECO:0000313" key="3">
    <source>
        <dbReference type="Proteomes" id="UP000077266"/>
    </source>
</evidence>
<organism evidence="2 3">
    <name type="scientific">Exidia glandulosa HHB12029</name>
    <dbReference type="NCBI Taxonomy" id="1314781"/>
    <lineage>
        <taxon>Eukaryota</taxon>
        <taxon>Fungi</taxon>
        <taxon>Dikarya</taxon>
        <taxon>Basidiomycota</taxon>
        <taxon>Agaricomycotina</taxon>
        <taxon>Agaricomycetes</taxon>
        <taxon>Auriculariales</taxon>
        <taxon>Exidiaceae</taxon>
        <taxon>Exidia</taxon>
    </lineage>
</organism>
<proteinExistence type="predicted"/>
<dbReference type="EMBL" id="KV426001">
    <property type="protein sequence ID" value="KZV92797.1"/>
    <property type="molecule type" value="Genomic_DNA"/>
</dbReference>
<dbReference type="AlphaFoldDB" id="A0A165I2B9"/>
<name>A0A165I2B9_EXIGL</name>